<reference evidence="1" key="1">
    <citation type="journal article" date="2020" name="mSystems">
        <title>Genome- and Community-Level Interaction Insights into Carbon Utilization and Element Cycling Functions of Hydrothermarchaeota in Hydrothermal Sediment.</title>
        <authorList>
            <person name="Zhou Z."/>
            <person name="Liu Y."/>
            <person name="Xu W."/>
            <person name="Pan J."/>
            <person name="Luo Z.H."/>
            <person name="Li M."/>
        </authorList>
    </citation>
    <scope>NUCLEOTIDE SEQUENCE [LARGE SCALE GENOMIC DNA]</scope>
    <source>
        <strain evidence="1">SpSt-374</strain>
    </source>
</reference>
<dbReference type="EMBL" id="DSPX01000179">
    <property type="protein sequence ID" value="HGG02379.1"/>
    <property type="molecule type" value="Genomic_DNA"/>
</dbReference>
<dbReference type="AlphaFoldDB" id="A0A7C3VJ59"/>
<organism evidence="1">
    <name type="scientific">Planktothricoides sp. SpSt-374</name>
    <dbReference type="NCBI Taxonomy" id="2282167"/>
    <lineage>
        <taxon>Bacteria</taxon>
        <taxon>Bacillati</taxon>
        <taxon>Cyanobacteriota</taxon>
        <taxon>Cyanophyceae</taxon>
        <taxon>Oscillatoriophycideae</taxon>
        <taxon>Oscillatoriales</taxon>
        <taxon>Oscillatoriaceae</taxon>
        <taxon>Planktothricoides</taxon>
    </lineage>
</organism>
<proteinExistence type="predicted"/>
<evidence type="ECO:0000313" key="1">
    <source>
        <dbReference type="EMBL" id="HGG02379.1"/>
    </source>
</evidence>
<name>A0A7C3VJ59_9CYAN</name>
<gene>
    <name evidence="1" type="ORF">ENR15_17480</name>
</gene>
<sequence length="152" mass="17896">MLTNFQPRALPLHRLTRFVTKEAIARLLKTPPDQIWEIQRWAYVILVVGKGISRFISYADLPPVPHVAPPNVPDIRCWLRRWKEKRSPRFWVEFYAEKIQETFAAGELIEWGKLLNRIKYYLPQELLYSLQATYRNQCSRSNSSNHGGMALL</sequence>
<comment type="caution">
    <text evidence="1">The sequence shown here is derived from an EMBL/GenBank/DDBJ whole genome shotgun (WGS) entry which is preliminary data.</text>
</comment>
<protein>
    <submittedName>
        <fullName evidence="1">Uncharacterized protein</fullName>
    </submittedName>
</protein>
<accession>A0A7C3VJ59</accession>